<accession>A0ABT7SU23</accession>
<dbReference type="Gene3D" id="3.40.50.720">
    <property type="entry name" value="NAD(P)-binding Rossmann-like Domain"/>
    <property type="match status" value="1"/>
</dbReference>
<keyword evidence="6 7" id="KW-0456">Lyase</keyword>
<comment type="catalytic activity">
    <reaction evidence="1 7">
        <text>dTDP-alpha-D-glucose = dTDP-4-dehydro-6-deoxy-alpha-D-glucose + H2O</text>
        <dbReference type="Rhea" id="RHEA:17221"/>
        <dbReference type="ChEBI" id="CHEBI:15377"/>
        <dbReference type="ChEBI" id="CHEBI:57477"/>
        <dbReference type="ChEBI" id="CHEBI:57649"/>
        <dbReference type="EC" id="4.2.1.46"/>
    </reaction>
</comment>
<dbReference type="NCBIfam" id="TIGR01181">
    <property type="entry name" value="dTDP_gluc_dehyt"/>
    <property type="match status" value="1"/>
</dbReference>
<dbReference type="SUPFAM" id="SSF51735">
    <property type="entry name" value="NAD(P)-binding Rossmann-fold domains"/>
    <property type="match status" value="1"/>
</dbReference>
<dbReference type="CDD" id="cd05246">
    <property type="entry name" value="dTDP_GD_SDR_e"/>
    <property type="match status" value="1"/>
</dbReference>
<dbReference type="RefSeq" id="WP_289363737.1">
    <property type="nucleotide sequence ID" value="NZ_JAUCBP010000002.1"/>
</dbReference>
<proteinExistence type="inferred from homology"/>
<evidence type="ECO:0000259" key="8">
    <source>
        <dbReference type="Pfam" id="PF16363"/>
    </source>
</evidence>
<dbReference type="InterPro" id="IPR005888">
    <property type="entry name" value="dTDP_Gluc_deHydtase"/>
</dbReference>
<gene>
    <name evidence="9" type="primary">rfbB</name>
    <name evidence="9" type="ORF">QTP81_03410</name>
</gene>
<evidence type="ECO:0000256" key="1">
    <source>
        <dbReference type="ARBA" id="ARBA00001539"/>
    </source>
</evidence>
<protein>
    <recommendedName>
        <fullName evidence="4 7">dTDP-glucose 4,6-dehydratase</fullName>
        <ecNumber evidence="4 7">4.2.1.46</ecNumber>
    </recommendedName>
</protein>
<organism evidence="9 10">
    <name type="scientific">Alteromonas arenosi</name>
    <dbReference type="NCBI Taxonomy" id="3055817"/>
    <lineage>
        <taxon>Bacteria</taxon>
        <taxon>Pseudomonadati</taxon>
        <taxon>Pseudomonadota</taxon>
        <taxon>Gammaproteobacteria</taxon>
        <taxon>Alteromonadales</taxon>
        <taxon>Alteromonadaceae</taxon>
        <taxon>Alteromonas/Salinimonas group</taxon>
        <taxon>Alteromonas</taxon>
    </lineage>
</organism>
<keyword evidence="5" id="KW-0520">NAD</keyword>
<comment type="similarity">
    <text evidence="3 7">Belongs to the NAD(P)-dependent epimerase/dehydratase family. dTDP-glucose dehydratase subfamily.</text>
</comment>
<evidence type="ECO:0000256" key="4">
    <source>
        <dbReference type="ARBA" id="ARBA00011990"/>
    </source>
</evidence>
<comment type="cofactor">
    <cofactor evidence="2 7">
        <name>NAD(+)</name>
        <dbReference type="ChEBI" id="CHEBI:57540"/>
    </cofactor>
</comment>
<dbReference type="Proteomes" id="UP001234343">
    <property type="component" value="Unassembled WGS sequence"/>
</dbReference>
<dbReference type="InterPro" id="IPR016040">
    <property type="entry name" value="NAD(P)-bd_dom"/>
</dbReference>
<evidence type="ECO:0000256" key="7">
    <source>
        <dbReference type="RuleBase" id="RU004473"/>
    </source>
</evidence>
<evidence type="ECO:0000256" key="2">
    <source>
        <dbReference type="ARBA" id="ARBA00001911"/>
    </source>
</evidence>
<evidence type="ECO:0000256" key="6">
    <source>
        <dbReference type="ARBA" id="ARBA00023239"/>
    </source>
</evidence>
<dbReference type="InterPro" id="IPR036291">
    <property type="entry name" value="NAD(P)-bd_dom_sf"/>
</dbReference>
<evidence type="ECO:0000256" key="5">
    <source>
        <dbReference type="ARBA" id="ARBA00023027"/>
    </source>
</evidence>
<evidence type="ECO:0000256" key="3">
    <source>
        <dbReference type="ARBA" id="ARBA00008178"/>
    </source>
</evidence>
<feature type="domain" description="NAD(P)-binding" evidence="8">
    <location>
        <begin position="11"/>
        <end position="320"/>
    </location>
</feature>
<dbReference type="PANTHER" id="PTHR43000">
    <property type="entry name" value="DTDP-D-GLUCOSE 4,6-DEHYDRATASE-RELATED"/>
    <property type="match status" value="1"/>
</dbReference>
<name>A0ABT7SU23_9ALTE</name>
<evidence type="ECO:0000313" key="9">
    <source>
        <dbReference type="EMBL" id="MDM7859655.1"/>
    </source>
</evidence>
<dbReference type="Gene3D" id="3.90.25.10">
    <property type="entry name" value="UDP-galactose 4-epimerase, domain 1"/>
    <property type="match status" value="1"/>
</dbReference>
<dbReference type="Pfam" id="PF16363">
    <property type="entry name" value="GDP_Man_Dehyd"/>
    <property type="match status" value="1"/>
</dbReference>
<evidence type="ECO:0000313" key="10">
    <source>
        <dbReference type="Proteomes" id="UP001234343"/>
    </source>
</evidence>
<keyword evidence="10" id="KW-1185">Reference proteome</keyword>
<dbReference type="GO" id="GO:0008460">
    <property type="term" value="F:dTDP-glucose 4,6-dehydratase activity"/>
    <property type="evidence" value="ECO:0007669"/>
    <property type="project" value="UniProtKB-EC"/>
</dbReference>
<sequence>MSSITSKLRILVTGGAGFIGSALIRNLVQNPEYHILNIDNLTYAANPEALAAVRHSDNYQFRQLDICHKSALKLVINEYNPDVVFHLAAESHVDNSIADADIFVQSNIVGTAALLDVCRQTWRDRKHSGTFIFVGTDEVYGANTGDSPYNETQALAPSSPYSASKAAATLLVQSWQKTYHFPAIISHCTNNYGPYQHPEKLLPKALYMASRGQSVPLYGEGDQQRDWLYVDDHVEALILLMQKGVIGETYHIGTEVLTTNSALLRTLDKVLRRDTSDRQRIEVQHVQDRPGHDQCYWINTDKIRQLGWCPKINLEEGLERLVKHYITV</sequence>
<comment type="caution">
    <text evidence="9">The sequence shown here is derived from an EMBL/GenBank/DDBJ whole genome shotgun (WGS) entry which is preliminary data.</text>
</comment>
<dbReference type="EC" id="4.2.1.46" evidence="4 7"/>
<dbReference type="EMBL" id="JAUCBP010000002">
    <property type="protein sequence ID" value="MDM7859655.1"/>
    <property type="molecule type" value="Genomic_DNA"/>
</dbReference>
<reference evidence="9 10" key="1">
    <citation type="submission" date="2023-06" db="EMBL/GenBank/DDBJ databases">
        <title>Alteromonas sp. ASW11-36 isolated from intertidal sand.</title>
        <authorList>
            <person name="Li Y."/>
        </authorList>
    </citation>
    <scope>NUCLEOTIDE SEQUENCE [LARGE SCALE GENOMIC DNA]</scope>
    <source>
        <strain evidence="9 10">ASW11-36</strain>
    </source>
</reference>